<sequence length="92" mass="10770">MALNDNREPMRRCIGCKESHPQGEMFRFTCRGIQIYEDKTGHDEGRGVYLCRDVSCIEAARKSRSFNRAFRKGLDDTSLNELLDEILERTRR</sequence>
<dbReference type="InterPro" id="IPR007393">
    <property type="entry name" value="YlxR_dom"/>
</dbReference>
<dbReference type="EMBL" id="JABXYR010000002">
    <property type="protein sequence ID" value="NWO23848.1"/>
    <property type="molecule type" value="Genomic_DNA"/>
</dbReference>
<dbReference type="PANTHER" id="PTHR34215">
    <property type="entry name" value="BLL0784 PROTEIN"/>
    <property type="match status" value="1"/>
</dbReference>
<name>A0A7Y8VSK2_9FIRM</name>
<dbReference type="PANTHER" id="PTHR34215:SF1">
    <property type="entry name" value="YLXR DOMAIN-CONTAINING PROTEIN"/>
    <property type="match status" value="1"/>
</dbReference>
<keyword evidence="3" id="KW-1185">Reference proteome</keyword>
<feature type="domain" description="YlxR" evidence="1">
    <location>
        <begin position="11"/>
        <end position="82"/>
    </location>
</feature>
<protein>
    <submittedName>
        <fullName evidence="2">DUF448 domain-containing protein</fullName>
    </submittedName>
</protein>
<accession>A0A7Y8VSK2</accession>
<dbReference type="RefSeq" id="WP_009644786.1">
    <property type="nucleotide sequence ID" value="NZ_CAJPUB010000002.1"/>
</dbReference>
<gene>
    <name evidence="2" type="ORF">HW270_07185</name>
</gene>
<dbReference type="InterPro" id="IPR037465">
    <property type="entry name" value="YlxR"/>
</dbReference>
<dbReference type="Proteomes" id="UP000526307">
    <property type="component" value="Unassembled WGS sequence"/>
</dbReference>
<dbReference type="Pfam" id="PF04296">
    <property type="entry name" value="YlxR"/>
    <property type="match status" value="1"/>
</dbReference>
<dbReference type="SUPFAM" id="SSF64376">
    <property type="entry name" value="YlxR-like"/>
    <property type="match status" value="1"/>
</dbReference>
<comment type="caution">
    <text evidence="2">The sequence shown here is derived from an EMBL/GenBank/DDBJ whole genome shotgun (WGS) entry which is preliminary data.</text>
</comment>
<dbReference type="InterPro" id="IPR035931">
    <property type="entry name" value="YlxR-like_sf"/>
</dbReference>
<proteinExistence type="predicted"/>
<dbReference type="AlphaFoldDB" id="A0A7Y8VSK2"/>
<evidence type="ECO:0000313" key="2">
    <source>
        <dbReference type="EMBL" id="NWO23848.1"/>
    </source>
</evidence>
<evidence type="ECO:0000313" key="3">
    <source>
        <dbReference type="Proteomes" id="UP000526307"/>
    </source>
</evidence>
<evidence type="ECO:0000259" key="1">
    <source>
        <dbReference type="Pfam" id="PF04296"/>
    </source>
</evidence>
<organism evidence="2 3">
    <name type="scientific">Mogibacterium timidum</name>
    <dbReference type="NCBI Taxonomy" id="35519"/>
    <lineage>
        <taxon>Bacteria</taxon>
        <taxon>Bacillati</taxon>
        <taxon>Bacillota</taxon>
        <taxon>Clostridia</taxon>
        <taxon>Peptostreptococcales</taxon>
        <taxon>Anaerovoracaceae</taxon>
        <taxon>Mogibacterium</taxon>
    </lineage>
</organism>
<dbReference type="Gene3D" id="3.30.1230.10">
    <property type="entry name" value="YlxR-like"/>
    <property type="match status" value="1"/>
</dbReference>
<reference evidence="2 3" key="1">
    <citation type="submission" date="2020-06" db="EMBL/GenBank/DDBJ databases">
        <title>Mogibacterium timidum strain W9173 genomic sequence.</title>
        <authorList>
            <person name="Wade W.G."/>
            <person name="Johnston C.D."/>
            <person name="Chen T."/>
            <person name="Dewhirst F.E."/>
        </authorList>
    </citation>
    <scope>NUCLEOTIDE SEQUENCE [LARGE SCALE GENOMIC DNA]</scope>
    <source>
        <strain evidence="2 3">W9173</strain>
    </source>
</reference>